<dbReference type="PROSITE" id="PS50068">
    <property type="entry name" value="LDLRA_2"/>
    <property type="match status" value="1"/>
</dbReference>
<dbReference type="Proteomes" id="UP000887577">
    <property type="component" value="Unplaced"/>
</dbReference>
<keyword evidence="6 9" id="KW-1015">Disulfide bond</keyword>
<dbReference type="PRINTS" id="PR00261">
    <property type="entry name" value="LDLRECEPTOR"/>
</dbReference>
<evidence type="ECO:0000256" key="2">
    <source>
        <dbReference type="ARBA" id="ARBA00022692"/>
    </source>
</evidence>
<evidence type="ECO:0000313" key="11">
    <source>
        <dbReference type="WBParaSite" id="PSU_v2.g11948.t1"/>
    </source>
</evidence>
<keyword evidence="10" id="KW-1185">Reference proteome</keyword>
<keyword evidence="3" id="KW-0677">Repeat</keyword>
<evidence type="ECO:0000256" key="8">
    <source>
        <dbReference type="ARBA" id="ARBA00023180"/>
    </source>
</evidence>
<keyword evidence="4" id="KW-1133">Transmembrane helix</keyword>
<dbReference type="InterPro" id="IPR036055">
    <property type="entry name" value="LDL_receptor-like_sf"/>
</dbReference>
<dbReference type="AlphaFoldDB" id="A0A914Y2C0"/>
<organism evidence="10 11">
    <name type="scientific">Panagrolaimus superbus</name>
    <dbReference type="NCBI Taxonomy" id="310955"/>
    <lineage>
        <taxon>Eukaryota</taxon>
        <taxon>Metazoa</taxon>
        <taxon>Ecdysozoa</taxon>
        <taxon>Nematoda</taxon>
        <taxon>Chromadorea</taxon>
        <taxon>Rhabditida</taxon>
        <taxon>Tylenchina</taxon>
        <taxon>Panagrolaimomorpha</taxon>
        <taxon>Panagrolaimoidea</taxon>
        <taxon>Panagrolaimidae</taxon>
        <taxon>Panagrolaimus</taxon>
    </lineage>
</organism>
<comment type="caution">
    <text evidence="9">Lacks conserved residue(s) required for the propagation of feature annotation.</text>
</comment>
<dbReference type="SUPFAM" id="SSF57424">
    <property type="entry name" value="LDL receptor-like module"/>
    <property type="match status" value="2"/>
</dbReference>
<dbReference type="GO" id="GO:0005886">
    <property type="term" value="C:plasma membrane"/>
    <property type="evidence" value="ECO:0007669"/>
    <property type="project" value="TreeGrafter"/>
</dbReference>
<reference evidence="11" key="1">
    <citation type="submission" date="2022-11" db="UniProtKB">
        <authorList>
            <consortium name="WormBaseParasite"/>
        </authorList>
    </citation>
    <scope>IDENTIFICATION</scope>
</reference>
<keyword evidence="8" id="KW-0325">Glycoprotein</keyword>
<dbReference type="PANTHER" id="PTHR22722">
    <property type="entry name" value="LOW-DENSITY LIPOPROTEIN RECEPTOR-RELATED PROTEIN 2-RELATED"/>
    <property type="match status" value="1"/>
</dbReference>
<comment type="subcellular location">
    <subcellularLocation>
        <location evidence="1">Membrane</location>
        <topology evidence="1">Single-pass membrane protein</topology>
    </subcellularLocation>
</comment>
<dbReference type="InterPro" id="IPR023415">
    <property type="entry name" value="LDLR_class-A_CS"/>
</dbReference>
<keyword evidence="2" id="KW-0812">Transmembrane</keyword>
<evidence type="ECO:0000256" key="9">
    <source>
        <dbReference type="PROSITE-ProRule" id="PRU00124"/>
    </source>
</evidence>
<dbReference type="Pfam" id="PF00057">
    <property type="entry name" value="Ldl_recept_a"/>
    <property type="match status" value="2"/>
</dbReference>
<evidence type="ECO:0000256" key="5">
    <source>
        <dbReference type="ARBA" id="ARBA00023136"/>
    </source>
</evidence>
<evidence type="ECO:0000256" key="7">
    <source>
        <dbReference type="ARBA" id="ARBA00023170"/>
    </source>
</evidence>
<dbReference type="InterPro" id="IPR051221">
    <property type="entry name" value="LDLR-related"/>
</dbReference>
<evidence type="ECO:0000256" key="1">
    <source>
        <dbReference type="ARBA" id="ARBA00004167"/>
    </source>
</evidence>
<evidence type="ECO:0000256" key="6">
    <source>
        <dbReference type="ARBA" id="ARBA00023157"/>
    </source>
</evidence>
<dbReference type="Gene3D" id="4.10.400.10">
    <property type="entry name" value="Low-density Lipoprotein Receptor"/>
    <property type="match status" value="2"/>
</dbReference>
<dbReference type="SMART" id="SM00192">
    <property type="entry name" value="LDLa"/>
    <property type="match status" value="2"/>
</dbReference>
<proteinExistence type="predicted"/>
<evidence type="ECO:0000256" key="3">
    <source>
        <dbReference type="ARBA" id="ARBA00022737"/>
    </source>
</evidence>
<dbReference type="WBParaSite" id="PSU_v2.g11948.t1">
    <property type="protein sequence ID" value="PSU_v2.g11948.t1"/>
    <property type="gene ID" value="PSU_v2.g11948"/>
</dbReference>
<keyword evidence="5" id="KW-0472">Membrane</keyword>
<dbReference type="InterPro" id="IPR002172">
    <property type="entry name" value="LDrepeatLR_classA_rpt"/>
</dbReference>
<keyword evidence="7" id="KW-0675">Receptor</keyword>
<evidence type="ECO:0000313" key="10">
    <source>
        <dbReference type="Proteomes" id="UP000887577"/>
    </source>
</evidence>
<dbReference type="CDD" id="cd00112">
    <property type="entry name" value="LDLa"/>
    <property type="match status" value="1"/>
</dbReference>
<name>A0A914Y2C0_9BILA</name>
<protein>
    <submittedName>
        <fullName evidence="11">Uncharacterized protein</fullName>
    </submittedName>
</protein>
<feature type="disulfide bond" evidence="9">
    <location>
        <begin position="22"/>
        <end position="37"/>
    </location>
</feature>
<sequence length="72" mass="7484">MCAAGEFACIVSEQCISSGARCNGVVECDDGTDESNCEGCGQGFFHCLKSSECVPISQRCDGTPQCTHGEGK</sequence>
<dbReference type="PROSITE" id="PS01209">
    <property type="entry name" value="LDLRA_1"/>
    <property type="match status" value="1"/>
</dbReference>
<evidence type="ECO:0000256" key="4">
    <source>
        <dbReference type="ARBA" id="ARBA00022989"/>
    </source>
</evidence>
<accession>A0A914Y2C0</accession>
<dbReference type="GO" id="GO:0043235">
    <property type="term" value="C:receptor complex"/>
    <property type="evidence" value="ECO:0007669"/>
    <property type="project" value="TreeGrafter"/>
</dbReference>